<keyword evidence="4" id="KW-1185">Reference proteome</keyword>
<protein>
    <submittedName>
        <fullName evidence="3">DNA-binding transcriptional ArsR family regulator</fullName>
    </submittedName>
</protein>
<dbReference type="AlphaFoldDB" id="A0A846RKL1"/>
<evidence type="ECO:0000313" key="3">
    <source>
        <dbReference type="EMBL" id="NJC21669.1"/>
    </source>
</evidence>
<feature type="compositionally biased region" description="Low complexity" evidence="1">
    <location>
        <begin position="202"/>
        <end position="215"/>
    </location>
</feature>
<dbReference type="Proteomes" id="UP000547458">
    <property type="component" value="Unassembled WGS sequence"/>
</dbReference>
<dbReference type="SMART" id="SM00418">
    <property type="entry name" value="HTH_ARSR"/>
    <property type="match status" value="1"/>
</dbReference>
<sequence>MTNGDGARTFPDGVTYRGPANEQVVSDPVRIRALAHPARLELLDVLNDKGEATATECAAAIGESVASCSYHLRMLAKHGYIEKVDRPGREKPWKTVSHSRSQVIDRNAPGSVHAVSAMASIHVHRQADRIQSWLQRAPQLPVDDIDVASIMRSSFYATHEEIRQFRDDLLELSRRFDGRWQHPEQRPEGSLPAQIFAVLNIDPDGSGADAKAGAADPKESE</sequence>
<evidence type="ECO:0000313" key="4">
    <source>
        <dbReference type="Proteomes" id="UP000547458"/>
    </source>
</evidence>
<dbReference type="GO" id="GO:0003677">
    <property type="term" value="F:DNA binding"/>
    <property type="evidence" value="ECO:0007669"/>
    <property type="project" value="UniProtKB-KW"/>
</dbReference>
<proteinExistence type="predicted"/>
<feature type="region of interest" description="Disordered" evidence="1">
    <location>
        <begin position="1"/>
        <end position="21"/>
    </location>
</feature>
<gene>
    <name evidence="3" type="ORF">BJ994_000745</name>
</gene>
<dbReference type="InterPro" id="IPR036388">
    <property type="entry name" value="WH-like_DNA-bd_sf"/>
</dbReference>
<reference evidence="3 4" key="1">
    <citation type="submission" date="2020-03" db="EMBL/GenBank/DDBJ databases">
        <title>Sequencing the genomes of 1000 actinobacteria strains.</title>
        <authorList>
            <person name="Klenk H.-P."/>
        </authorList>
    </citation>
    <scope>NUCLEOTIDE SEQUENCE [LARGE SCALE GENOMIC DNA]</scope>
    <source>
        <strain evidence="3 4">DSM 16403</strain>
    </source>
</reference>
<dbReference type="Pfam" id="PF12840">
    <property type="entry name" value="HTH_20"/>
    <property type="match status" value="1"/>
</dbReference>
<dbReference type="GO" id="GO:0003700">
    <property type="term" value="F:DNA-binding transcription factor activity"/>
    <property type="evidence" value="ECO:0007669"/>
    <property type="project" value="InterPro"/>
</dbReference>
<dbReference type="RefSeq" id="WP_167991598.1">
    <property type="nucleotide sequence ID" value="NZ_JAATJL010000001.1"/>
</dbReference>
<evidence type="ECO:0000259" key="2">
    <source>
        <dbReference type="SMART" id="SM00418"/>
    </source>
</evidence>
<accession>A0A846RKL1</accession>
<evidence type="ECO:0000256" key="1">
    <source>
        <dbReference type="SAM" id="MobiDB-lite"/>
    </source>
</evidence>
<organism evidence="3 4">
    <name type="scientific">Arthrobacter pigmenti</name>
    <dbReference type="NCBI Taxonomy" id="271432"/>
    <lineage>
        <taxon>Bacteria</taxon>
        <taxon>Bacillati</taxon>
        <taxon>Actinomycetota</taxon>
        <taxon>Actinomycetes</taxon>
        <taxon>Micrococcales</taxon>
        <taxon>Micrococcaceae</taxon>
        <taxon>Arthrobacter</taxon>
    </lineage>
</organism>
<dbReference type="Gene3D" id="1.10.10.10">
    <property type="entry name" value="Winged helix-like DNA-binding domain superfamily/Winged helix DNA-binding domain"/>
    <property type="match status" value="1"/>
</dbReference>
<dbReference type="EMBL" id="JAATJL010000001">
    <property type="protein sequence ID" value="NJC21669.1"/>
    <property type="molecule type" value="Genomic_DNA"/>
</dbReference>
<feature type="domain" description="HTH arsR-type" evidence="2">
    <location>
        <begin position="29"/>
        <end position="105"/>
    </location>
</feature>
<keyword evidence="3" id="KW-0238">DNA-binding</keyword>
<dbReference type="InterPro" id="IPR001845">
    <property type="entry name" value="HTH_ArsR_DNA-bd_dom"/>
</dbReference>
<feature type="region of interest" description="Disordered" evidence="1">
    <location>
        <begin position="201"/>
        <end position="221"/>
    </location>
</feature>
<dbReference type="SUPFAM" id="SSF46785">
    <property type="entry name" value="Winged helix' DNA-binding domain"/>
    <property type="match status" value="1"/>
</dbReference>
<comment type="caution">
    <text evidence="3">The sequence shown here is derived from an EMBL/GenBank/DDBJ whole genome shotgun (WGS) entry which is preliminary data.</text>
</comment>
<dbReference type="InterPro" id="IPR036390">
    <property type="entry name" value="WH_DNA-bd_sf"/>
</dbReference>
<name>A0A846RKL1_9MICC</name>